<dbReference type="Proteomes" id="UP000250235">
    <property type="component" value="Unassembled WGS sequence"/>
</dbReference>
<dbReference type="EMBL" id="KV016222">
    <property type="protein sequence ID" value="KZV20249.1"/>
    <property type="molecule type" value="Genomic_DNA"/>
</dbReference>
<keyword evidence="1" id="KW-0472">Membrane</keyword>
<keyword evidence="1" id="KW-0812">Transmembrane</keyword>
<protein>
    <submittedName>
        <fullName evidence="2">Uncharacterized protein</fullName>
    </submittedName>
</protein>
<evidence type="ECO:0000313" key="2">
    <source>
        <dbReference type="EMBL" id="KZV20249.1"/>
    </source>
</evidence>
<dbReference type="AlphaFoldDB" id="A0A2Z7AM20"/>
<feature type="transmembrane region" description="Helical" evidence="1">
    <location>
        <begin position="6"/>
        <end position="30"/>
    </location>
</feature>
<organism evidence="2 3">
    <name type="scientific">Dorcoceras hygrometricum</name>
    <dbReference type="NCBI Taxonomy" id="472368"/>
    <lineage>
        <taxon>Eukaryota</taxon>
        <taxon>Viridiplantae</taxon>
        <taxon>Streptophyta</taxon>
        <taxon>Embryophyta</taxon>
        <taxon>Tracheophyta</taxon>
        <taxon>Spermatophyta</taxon>
        <taxon>Magnoliopsida</taxon>
        <taxon>eudicotyledons</taxon>
        <taxon>Gunneridae</taxon>
        <taxon>Pentapetalae</taxon>
        <taxon>asterids</taxon>
        <taxon>lamiids</taxon>
        <taxon>Lamiales</taxon>
        <taxon>Gesneriaceae</taxon>
        <taxon>Didymocarpoideae</taxon>
        <taxon>Trichosporeae</taxon>
        <taxon>Loxocarpinae</taxon>
        <taxon>Dorcoceras</taxon>
    </lineage>
</organism>
<evidence type="ECO:0000313" key="3">
    <source>
        <dbReference type="Proteomes" id="UP000250235"/>
    </source>
</evidence>
<dbReference type="OrthoDB" id="4062651at2759"/>
<accession>A0A2Z7AM20</accession>
<keyword evidence="3" id="KW-1185">Reference proteome</keyword>
<keyword evidence="1" id="KW-1133">Transmembrane helix</keyword>
<proteinExistence type="predicted"/>
<dbReference type="PROSITE" id="PS51257">
    <property type="entry name" value="PROKAR_LIPOPROTEIN"/>
    <property type="match status" value="1"/>
</dbReference>
<gene>
    <name evidence="2" type="ORF">F511_25518</name>
</gene>
<sequence>MRTIWMAVVLVASSTVGLLACIAIGGAIFFTCRKKKRRDSVKNEDVELHQLNLSIRTMSDKKVSYEGSQFAFDDPISDVTTPRKMVLEITHLRSFRRQQISST</sequence>
<evidence type="ECO:0000256" key="1">
    <source>
        <dbReference type="SAM" id="Phobius"/>
    </source>
</evidence>
<name>A0A2Z7AM20_9LAMI</name>
<reference evidence="2 3" key="1">
    <citation type="journal article" date="2015" name="Proc. Natl. Acad. Sci. U.S.A.">
        <title>The resurrection genome of Boea hygrometrica: A blueprint for survival of dehydration.</title>
        <authorList>
            <person name="Xiao L."/>
            <person name="Yang G."/>
            <person name="Zhang L."/>
            <person name="Yang X."/>
            <person name="Zhao S."/>
            <person name="Ji Z."/>
            <person name="Zhou Q."/>
            <person name="Hu M."/>
            <person name="Wang Y."/>
            <person name="Chen M."/>
            <person name="Xu Y."/>
            <person name="Jin H."/>
            <person name="Xiao X."/>
            <person name="Hu G."/>
            <person name="Bao F."/>
            <person name="Hu Y."/>
            <person name="Wan P."/>
            <person name="Li L."/>
            <person name="Deng X."/>
            <person name="Kuang T."/>
            <person name="Xiang C."/>
            <person name="Zhu J.K."/>
            <person name="Oliver M.J."/>
            <person name="He Y."/>
        </authorList>
    </citation>
    <scope>NUCLEOTIDE SEQUENCE [LARGE SCALE GENOMIC DNA]</scope>
    <source>
        <strain evidence="3">cv. XS01</strain>
    </source>
</reference>